<dbReference type="Pfam" id="PF14520">
    <property type="entry name" value="HHH_5"/>
    <property type="match status" value="1"/>
</dbReference>
<comment type="subunit">
    <text evidence="6">Homotetramer. Forms an RuvA(8)-RuvB(12)-Holliday junction (HJ) complex. HJ DNA is sandwiched between 2 RuvA tetramers; dsDNA enters through RuvA and exits via RuvB. An RuvB hexamer assembles on each DNA strand where it exits the tetramer. Each RuvB hexamer is contacted by two RuvA subunits (via domain III) on 2 adjacent RuvB subunits; this complex drives branch migration. In the full resolvosome a probable DNA-RuvA(4)-RuvB(12)-RuvC(2) complex forms which resolves the HJ.</text>
</comment>
<dbReference type="NCBIfam" id="TIGR00084">
    <property type="entry name" value="ruvA"/>
    <property type="match status" value="1"/>
</dbReference>
<dbReference type="SUPFAM" id="SSF50249">
    <property type="entry name" value="Nucleic acid-binding proteins"/>
    <property type="match status" value="1"/>
</dbReference>
<dbReference type="AlphaFoldDB" id="A0A0B4S241"/>
<keyword evidence="9" id="KW-0067">ATP-binding</keyword>
<dbReference type="GO" id="GO:0009378">
    <property type="term" value="F:four-way junction helicase activity"/>
    <property type="evidence" value="ECO:0007669"/>
    <property type="project" value="InterPro"/>
</dbReference>
<comment type="domain">
    <text evidence="6">Has three domains with a flexible linker between the domains II and III and assumes an 'L' shape. Domain III is highly mobile and contacts RuvB.</text>
</comment>
<evidence type="ECO:0000259" key="8">
    <source>
        <dbReference type="Pfam" id="PF07499"/>
    </source>
</evidence>
<dbReference type="GO" id="GO:0009379">
    <property type="term" value="C:Holliday junction helicase complex"/>
    <property type="evidence" value="ECO:0007669"/>
    <property type="project" value="InterPro"/>
</dbReference>
<comment type="similarity">
    <text evidence="6">Belongs to the RuvA family.</text>
</comment>
<feature type="region of interest" description="Domain III" evidence="6">
    <location>
        <begin position="153"/>
        <end position="200"/>
    </location>
</feature>
<name>A0A0B4S241_9FIRM</name>
<dbReference type="GO" id="GO:0000400">
    <property type="term" value="F:four-way junction DNA binding"/>
    <property type="evidence" value="ECO:0007669"/>
    <property type="project" value="UniProtKB-UniRule"/>
</dbReference>
<feature type="domain" description="Holliday junction DNA helicase RuvA C-terminal" evidence="8">
    <location>
        <begin position="161"/>
        <end position="200"/>
    </location>
</feature>
<keyword evidence="5 6" id="KW-0234">DNA repair</keyword>
<dbReference type="InterPro" id="IPR011114">
    <property type="entry name" value="RuvA_C"/>
</dbReference>
<reference evidence="9 10" key="1">
    <citation type="submission" date="2014-10" db="EMBL/GenBank/DDBJ databases">
        <title>Complete genome sequence of Parvimonas micra KCOM 1535 (= ChDC B708).</title>
        <authorList>
            <person name="Kook J.-K."/>
            <person name="Park S.-N."/>
            <person name="Lim Y.K."/>
            <person name="Roh H."/>
        </authorList>
    </citation>
    <scope>NUCLEOTIDE SEQUENCE [LARGE SCALE GENOMIC DNA]</scope>
    <source>
        <strain evidence="10">KCOM 1535 / ChDC B708</strain>
    </source>
</reference>
<dbReference type="Gene3D" id="2.40.50.140">
    <property type="entry name" value="Nucleic acid-binding proteins"/>
    <property type="match status" value="1"/>
</dbReference>
<evidence type="ECO:0000256" key="6">
    <source>
        <dbReference type="HAMAP-Rule" id="MF_00031"/>
    </source>
</evidence>
<comment type="subcellular location">
    <subcellularLocation>
        <location evidence="6">Cytoplasm</location>
    </subcellularLocation>
</comment>
<dbReference type="STRING" id="33033.NW74_05915"/>
<keyword evidence="3 6" id="KW-0238">DNA-binding</keyword>
<dbReference type="GO" id="GO:0006310">
    <property type="term" value="P:DNA recombination"/>
    <property type="evidence" value="ECO:0007669"/>
    <property type="project" value="UniProtKB-UniRule"/>
</dbReference>
<protein>
    <recommendedName>
        <fullName evidence="6">Holliday junction branch migration complex subunit RuvA</fullName>
    </recommendedName>
</protein>
<evidence type="ECO:0000256" key="1">
    <source>
        <dbReference type="ARBA" id="ARBA00022490"/>
    </source>
</evidence>
<keyword evidence="1 6" id="KW-0963">Cytoplasm</keyword>
<keyword evidence="9" id="KW-0347">Helicase</keyword>
<dbReference type="OrthoDB" id="5293449at2"/>
<evidence type="ECO:0000256" key="4">
    <source>
        <dbReference type="ARBA" id="ARBA00023172"/>
    </source>
</evidence>
<dbReference type="EMBL" id="CP009761">
    <property type="protein sequence ID" value="AIZ36902.1"/>
    <property type="molecule type" value="Genomic_DNA"/>
</dbReference>
<accession>A0A0B4S241</accession>
<dbReference type="RefSeq" id="WP_041954401.1">
    <property type="nucleotide sequence ID" value="NZ_BHYQ01000003.1"/>
</dbReference>
<evidence type="ECO:0000259" key="7">
    <source>
        <dbReference type="Pfam" id="PF01330"/>
    </source>
</evidence>
<dbReference type="CDD" id="cd14332">
    <property type="entry name" value="UBA_RuvA_C"/>
    <property type="match status" value="1"/>
</dbReference>
<keyword evidence="4 6" id="KW-0233">DNA recombination</keyword>
<dbReference type="Proteomes" id="UP000031386">
    <property type="component" value="Chromosome"/>
</dbReference>
<dbReference type="Pfam" id="PF07499">
    <property type="entry name" value="RuvA_C"/>
    <property type="match status" value="1"/>
</dbReference>
<dbReference type="HAMAP" id="MF_00031">
    <property type="entry name" value="DNA_HJ_migration_RuvA"/>
    <property type="match status" value="1"/>
</dbReference>
<keyword evidence="2 6" id="KW-0227">DNA damage</keyword>
<evidence type="ECO:0000313" key="9">
    <source>
        <dbReference type="EMBL" id="AIZ36902.1"/>
    </source>
</evidence>
<evidence type="ECO:0000256" key="5">
    <source>
        <dbReference type="ARBA" id="ARBA00023204"/>
    </source>
</evidence>
<dbReference type="InterPro" id="IPR013849">
    <property type="entry name" value="DNA_helicase_Holl-junc_RuvA_I"/>
</dbReference>
<dbReference type="InterPro" id="IPR000085">
    <property type="entry name" value="RuvA"/>
</dbReference>
<dbReference type="GO" id="GO:0005524">
    <property type="term" value="F:ATP binding"/>
    <property type="evidence" value="ECO:0007669"/>
    <property type="project" value="InterPro"/>
</dbReference>
<dbReference type="GO" id="GO:0005737">
    <property type="term" value="C:cytoplasm"/>
    <property type="evidence" value="ECO:0007669"/>
    <property type="project" value="UniProtKB-SubCell"/>
</dbReference>
<evidence type="ECO:0000256" key="3">
    <source>
        <dbReference type="ARBA" id="ARBA00023125"/>
    </source>
</evidence>
<dbReference type="KEGG" id="pmic:NW74_05915"/>
<sequence>MYEYISGELKFIYNDYIVIDNGGIGYKIFTSNNTLFNVTVGDFYTIYTDYIVKEDYVALFGFKTMDELSMFKLLVSVNSIGPKVACGILSSMSVDSLKLTIVNGDAVALATAKGVGKKTAQKIILELKDKISIDSISSKDISGMEVSTLDSGKDLEKRELVSDALINLGFMKNDIERFLSSINIDEMEIEDIIKLSMKKL</sequence>
<dbReference type="Gene3D" id="1.10.150.20">
    <property type="entry name" value="5' to 3' exonuclease, C-terminal subdomain"/>
    <property type="match status" value="1"/>
</dbReference>
<dbReference type="GO" id="GO:0006281">
    <property type="term" value="P:DNA repair"/>
    <property type="evidence" value="ECO:0007669"/>
    <property type="project" value="UniProtKB-UniRule"/>
</dbReference>
<proteinExistence type="inferred from homology"/>
<feature type="domain" description="DNA helicase Holliday junction RuvA type" evidence="7">
    <location>
        <begin position="1"/>
        <end position="61"/>
    </location>
</feature>
<dbReference type="InterPro" id="IPR010994">
    <property type="entry name" value="RuvA_2-like"/>
</dbReference>
<keyword evidence="9" id="KW-0378">Hydrolase</keyword>
<keyword evidence="10" id="KW-1185">Reference proteome</keyword>
<dbReference type="SUPFAM" id="SSF47781">
    <property type="entry name" value="RuvA domain 2-like"/>
    <property type="match status" value="1"/>
</dbReference>
<organism evidence="9 10">
    <name type="scientific">Parvimonas micra</name>
    <dbReference type="NCBI Taxonomy" id="33033"/>
    <lineage>
        <taxon>Bacteria</taxon>
        <taxon>Bacillati</taxon>
        <taxon>Bacillota</taxon>
        <taxon>Tissierellia</taxon>
        <taxon>Tissierellales</taxon>
        <taxon>Peptoniphilaceae</taxon>
        <taxon>Parvimonas</taxon>
    </lineage>
</organism>
<keyword evidence="9" id="KW-0547">Nucleotide-binding</keyword>
<evidence type="ECO:0000256" key="2">
    <source>
        <dbReference type="ARBA" id="ARBA00022763"/>
    </source>
</evidence>
<dbReference type="GO" id="GO:0048476">
    <property type="term" value="C:Holliday junction resolvase complex"/>
    <property type="evidence" value="ECO:0007669"/>
    <property type="project" value="UniProtKB-UniRule"/>
</dbReference>
<dbReference type="InterPro" id="IPR012340">
    <property type="entry name" value="NA-bd_OB-fold"/>
</dbReference>
<comment type="caution">
    <text evidence="6">Lacks conserved residue(s) required for the propagation of feature annotation.</text>
</comment>
<gene>
    <name evidence="6" type="primary">ruvA</name>
    <name evidence="9" type="ORF">NW74_05915</name>
</gene>
<evidence type="ECO:0000313" key="10">
    <source>
        <dbReference type="Proteomes" id="UP000031386"/>
    </source>
</evidence>
<dbReference type="Pfam" id="PF01330">
    <property type="entry name" value="RuvA_N"/>
    <property type="match status" value="1"/>
</dbReference>
<comment type="function">
    <text evidence="6">The RuvA-RuvB-RuvC complex processes Holliday junction (HJ) DNA during genetic recombination and DNA repair, while the RuvA-RuvB complex plays an important role in the rescue of blocked DNA replication forks via replication fork reversal (RFR). RuvA specifically binds to HJ cruciform DNA, conferring on it an open structure. The RuvB hexamer acts as an ATP-dependent pump, pulling dsDNA into and through the RuvAB complex. HJ branch migration allows RuvC to scan DNA until it finds its consensus sequence, where it cleaves and resolves the cruciform DNA.</text>
</comment>